<protein>
    <submittedName>
        <fullName evidence="1">28057_t:CDS:1</fullName>
    </submittedName>
</protein>
<reference evidence="1" key="1">
    <citation type="submission" date="2021-06" db="EMBL/GenBank/DDBJ databases">
        <authorList>
            <person name="Kallberg Y."/>
            <person name="Tangrot J."/>
            <person name="Rosling A."/>
        </authorList>
    </citation>
    <scope>NUCLEOTIDE SEQUENCE</scope>
    <source>
        <strain evidence="1">MA461A</strain>
    </source>
</reference>
<evidence type="ECO:0000313" key="1">
    <source>
        <dbReference type="EMBL" id="CAG8819571.1"/>
    </source>
</evidence>
<accession>A0ACA9S0D5</accession>
<name>A0ACA9S0D5_9GLOM</name>
<gene>
    <name evidence="1" type="ORF">RPERSI_LOCUS25162</name>
</gene>
<keyword evidence="2" id="KW-1185">Reference proteome</keyword>
<proteinExistence type="predicted"/>
<organism evidence="1 2">
    <name type="scientific">Racocetra persica</name>
    <dbReference type="NCBI Taxonomy" id="160502"/>
    <lineage>
        <taxon>Eukaryota</taxon>
        <taxon>Fungi</taxon>
        <taxon>Fungi incertae sedis</taxon>
        <taxon>Mucoromycota</taxon>
        <taxon>Glomeromycotina</taxon>
        <taxon>Glomeromycetes</taxon>
        <taxon>Diversisporales</taxon>
        <taxon>Gigasporaceae</taxon>
        <taxon>Racocetra</taxon>
    </lineage>
</organism>
<feature type="non-terminal residue" evidence="1">
    <location>
        <position position="47"/>
    </location>
</feature>
<dbReference type="EMBL" id="CAJVQC010082477">
    <property type="protein sequence ID" value="CAG8819571.1"/>
    <property type="molecule type" value="Genomic_DNA"/>
</dbReference>
<evidence type="ECO:0000313" key="2">
    <source>
        <dbReference type="Proteomes" id="UP000789920"/>
    </source>
</evidence>
<feature type="non-terminal residue" evidence="1">
    <location>
        <position position="1"/>
    </location>
</feature>
<dbReference type="Proteomes" id="UP000789920">
    <property type="component" value="Unassembled WGS sequence"/>
</dbReference>
<sequence length="47" mass="5131">FIGKDLLWSNIKKTEETNGLRGIETTLIARDLSGSNVFNATISAYAT</sequence>
<comment type="caution">
    <text evidence="1">The sequence shown here is derived from an EMBL/GenBank/DDBJ whole genome shotgun (WGS) entry which is preliminary data.</text>
</comment>